<dbReference type="AlphaFoldDB" id="A0A6J4LNB8"/>
<evidence type="ECO:0000313" key="5">
    <source>
        <dbReference type="EMBL" id="CAA9337459.1"/>
    </source>
</evidence>
<sequence>MPDGDTLRCTDGTRVRLLSIDTPELAQKPHGASARDALRAVAGRGTRLTLETDVRERDRYGRILAYAYDSDGRMLNEEMARAGYAVALVYPPNVRHEARIRAAVAEARAQGRGLWATDGFVCAPRDYRAGRCSGKGRR</sequence>
<dbReference type="PANTHER" id="PTHR12302:SF3">
    <property type="entry name" value="SERINE_THREONINE-PROTEIN KINASE 31"/>
    <property type="match status" value="1"/>
</dbReference>
<proteinExistence type="predicted"/>
<protein>
    <recommendedName>
        <fullName evidence="4">TNase-like domain-containing protein</fullName>
    </recommendedName>
</protein>
<dbReference type="PANTHER" id="PTHR12302">
    <property type="entry name" value="EBNA2 BINDING PROTEIN P100"/>
    <property type="match status" value="1"/>
</dbReference>
<dbReference type="GO" id="GO:0016787">
    <property type="term" value="F:hydrolase activity"/>
    <property type="evidence" value="ECO:0007669"/>
    <property type="project" value="UniProtKB-KW"/>
</dbReference>
<evidence type="ECO:0000256" key="1">
    <source>
        <dbReference type="ARBA" id="ARBA00022722"/>
    </source>
</evidence>
<dbReference type="SMART" id="SM00318">
    <property type="entry name" value="SNc"/>
    <property type="match status" value="1"/>
</dbReference>
<dbReference type="GO" id="GO:0004519">
    <property type="term" value="F:endonuclease activity"/>
    <property type="evidence" value="ECO:0007669"/>
    <property type="project" value="UniProtKB-KW"/>
</dbReference>
<dbReference type="Pfam" id="PF00565">
    <property type="entry name" value="SNase"/>
    <property type="match status" value="1"/>
</dbReference>
<name>A0A6J4LNB8_9BACT</name>
<keyword evidence="1" id="KW-0540">Nuclease</keyword>
<organism evidence="5">
    <name type="scientific">uncultured Gemmatimonadota bacterium</name>
    <dbReference type="NCBI Taxonomy" id="203437"/>
    <lineage>
        <taxon>Bacteria</taxon>
        <taxon>Pseudomonadati</taxon>
        <taxon>Gemmatimonadota</taxon>
        <taxon>environmental samples</taxon>
    </lineage>
</organism>
<dbReference type="PROSITE" id="PS50830">
    <property type="entry name" value="TNASE_3"/>
    <property type="match status" value="1"/>
</dbReference>
<evidence type="ECO:0000259" key="4">
    <source>
        <dbReference type="PROSITE" id="PS50830"/>
    </source>
</evidence>
<reference evidence="5" key="1">
    <citation type="submission" date="2020-02" db="EMBL/GenBank/DDBJ databases">
        <authorList>
            <person name="Meier V. D."/>
        </authorList>
    </citation>
    <scope>NUCLEOTIDE SEQUENCE</scope>
    <source>
        <strain evidence="5">AVDCRST_MAG68</strain>
    </source>
</reference>
<keyword evidence="3" id="KW-0378">Hydrolase</keyword>
<evidence type="ECO:0000256" key="3">
    <source>
        <dbReference type="ARBA" id="ARBA00022801"/>
    </source>
</evidence>
<accession>A0A6J4LNB8</accession>
<dbReference type="InterPro" id="IPR035437">
    <property type="entry name" value="SNase_OB-fold_sf"/>
</dbReference>
<gene>
    <name evidence="5" type="ORF">AVDCRST_MAG68-3431</name>
</gene>
<feature type="domain" description="TNase-like" evidence="4">
    <location>
        <begin position="1"/>
        <end position="117"/>
    </location>
</feature>
<evidence type="ECO:0000256" key="2">
    <source>
        <dbReference type="ARBA" id="ARBA00022759"/>
    </source>
</evidence>
<dbReference type="EMBL" id="CADCTW010000133">
    <property type="protein sequence ID" value="CAA9337459.1"/>
    <property type="molecule type" value="Genomic_DNA"/>
</dbReference>
<dbReference type="InterPro" id="IPR016071">
    <property type="entry name" value="Staphylococal_nuclease_OB-fold"/>
</dbReference>
<dbReference type="Gene3D" id="2.40.50.90">
    <property type="match status" value="1"/>
</dbReference>
<dbReference type="SUPFAM" id="SSF50199">
    <property type="entry name" value="Staphylococcal nuclease"/>
    <property type="match status" value="1"/>
</dbReference>
<keyword evidence="2" id="KW-0255">Endonuclease</keyword>